<keyword evidence="2" id="KW-0723">Serine/threonine-protein kinase</keyword>
<evidence type="ECO:0000259" key="9">
    <source>
        <dbReference type="PROSITE" id="PS50011"/>
    </source>
</evidence>
<dbReference type="InterPro" id="IPR008271">
    <property type="entry name" value="Ser/Thr_kinase_AS"/>
</dbReference>
<dbReference type="SMART" id="SM00220">
    <property type="entry name" value="S_TKc"/>
    <property type="match status" value="1"/>
</dbReference>
<dbReference type="PROSITE" id="PS00107">
    <property type="entry name" value="PROTEIN_KINASE_ATP"/>
    <property type="match status" value="1"/>
</dbReference>
<protein>
    <recommendedName>
        <fullName evidence="9">Protein kinase domain-containing protein</fullName>
    </recommendedName>
</protein>
<dbReference type="PANTHER" id="PTHR24056">
    <property type="entry name" value="CELL DIVISION PROTEIN KINASE"/>
    <property type="match status" value="1"/>
</dbReference>
<dbReference type="CDD" id="cd07840">
    <property type="entry name" value="STKc_CDK9_like"/>
    <property type="match status" value="1"/>
</dbReference>
<feature type="compositionally biased region" description="Polar residues" evidence="8">
    <location>
        <begin position="467"/>
        <end position="479"/>
    </location>
</feature>
<dbReference type="FunFam" id="1.10.510.10:FF:000043">
    <property type="entry name" value="probable serine/threonine-protein kinase At1g54610"/>
    <property type="match status" value="1"/>
</dbReference>
<feature type="binding site" evidence="7">
    <location>
        <position position="148"/>
    </location>
    <ligand>
        <name>ATP</name>
        <dbReference type="ChEBI" id="CHEBI:30616"/>
    </ligand>
</feature>
<reference evidence="10" key="1">
    <citation type="submission" date="2020-03" db="EMBL/GenBank/DDBJ databases">
        <title>A high-quality chromosome-level genome assembly of a woody plant with both climbing and erect habits, Rhamnella rubrinervis.</title>
        <authorList>
            <person name="Lu Z."/>
            <person name="Yang Y."/>
            <person name="Zhu X."/>
            <person name="Sun Y."/>
        </authorList>
    </citation>
    <scope>NUCLEOTIDE SEQUENCE</scope>
    <source>
        <strain evidence="10">BYM</strain>
        <tissue evidence="10">Leaf</tissue>
    </source>
</reference>
<dbReference type="GO" id="GO:0008353">
    <property type="term" value="F:RNA polymerase II CTD heptapeptide repeat kinase activity"/>
    <property type="evidence" value="ECO:0007669"/>
    <property type="project" value="TreeGrafter"/>
</dbReference>
<dbReference type="Proteomes" id="UP000796880">
    <property type="component" value="Unassembled WGS sequence"/>
</dbReference>
<dbReference type="InterPro" id="IPR011009">
    <property type="entry name" value="Kinase-like_dom_sf"/>
</dbReference>
<feature type="region of interest" description="Disordered" evidence="8">
    <location>
        <begin position="18"/>
        <end position="67"/>
    </location>
</feature>
<dbReference type="PANTHER" id="PTHR24056:SF228">
    <property type="entry name" value="PROTEIN IMPAIRED IN BABA-INDUCED STERILITY 1"/>
    <property type="match status" value="1"/>
</dbReference>
<dbReference type="Gene3D" id="3.30.200.20">
    <property type="entry name" value="Phosphorylase Kinase, domain 1"/>
    <property type="match status" value="1"/>
</dbReference>
<proteinExistence type="inferred from homology"/>
<evidence type="ECO:0000256" key="4">
    <source>
        <dbReference type="ARBA" id="ARBA00022741"/>
    </source>
</evidence>
<accession>A0A8K0E080</accession>
<dbReference type="GO" id="GO:0000307">
    <property type="term" value="C:cyclin-dependent protein kinase holoenzyme complex"/>
    <property type="evidence" value="ECO:0007669"/>
    <property type="project" value="TreeGrafter"/>
</dbReference>
<dbReference type="GO" id="GO:0032968">
    <property type="term" value="P:positive regulation of transcription elongation by RNA polymerase II"/>
    <property type="evidence" value="ECO:0007669"/>
    <property type="project" value="TreeGrafter"/>
</dbReference>
<feature type="compositionally biased region" description="Basic and acidic residues" evidence="8">
    <location>
        <begin position="483"/>
        <end position="495"/>
    </location>
</feature>
<dbReference type="InterPro" id="IPR017441">
    <property type="entry name" value="Protein_kinase_ATP_BS"/>
</dbReference>
<dbReference type="Pfam" id="PF00069">
    <property type="entry name" value="Pkinase"/>
    <property type="match status" value="1"/>
</dbReference>
<evidence type="ECO:0000313" key="10">
    <source>
        <dbReference type="EMBL" id="KAF3437598.1"/>
    </source>
</evidence>
<dbReference type="PROSITE" id="PS00108">
    <property type="entry name" value="PROTEIN_KINASE_ST"/>
    <property type="match status" value="1"/>
</dbReference>
<evidence type="ECO:0000256" key="8">
    <source>
        <dbReference type="SAM" id="MobiDB-lite"/>
    </source>
</evidence>
<keyword evidence="11" id="KW-1185">Reference proteome</keyword>
<comment type="similarity">
    <text evidence="1">Belongs to the protein kinase superfamily. CMGC Ser/Thr protein kinase family. CDC2/CDKX subfamily.</text>
</comment>
<dbReference type="InterPro" id="IPR050108">
    <property type="entry name" value="CDK"/>
</dbReference>
<dbReference type="SUPFAM" id="SSF56112">
    <property type="entry name" value="Protein kinase-like (PK-like)"/>
    <property type="match status" value="1"/>
</dbReference>
<comment type="caution">
    <text evidence="10">The sequence shown here is derived from an EMBL/GenBank/DDBJ whole genome shotgun (WGS) entry which is preliminary data.</text>
</comment>
<organism evidence="10 11">
    <name type="scientific">Rhamnella rubrinervis</name>
    <dbReference type="NCBI Taxonomy" id="2594499"/>
    <lineage>
        <taxon>Eukaryota</taxon>
        <taxon>Viridiplantae</taxon>
        <taxon>Streptophyta</taxon>
        <taxon>Embryophyta</taxon>
        <taxon>Tracheophyta</taxon>
        <taxon>Spermatophyta</taxon>
        <taxon>Magnoliopsida</taxon>
        <taxon>eudicotyledons</taxon>
        <taxon>Gunneridae</taxon>
        <taxon>Pentapetalae</taxon>
        <taxon>rosids</taxon>
        <taxon>fabids</taxon>
        <taxon>Rosales</taxon>
        <taxon>Rhamnaceae</taxon>
        <taxon>rhamnoid group</taxon>
        <taxon>Rhamneae</taxon>
        <taxon>Rhamnella</taxon>
    </lineage>
</organism>
<keyword evidence="4 7" id="KW-0547">Nucleotide-binding</keyword>
<dbReference type="GO" id="GO:0005524">
    <property type="term" value="F:ATP binding"/>
    <property type="evidence" value="ECO:0007669"/>
    <property type="project" value="UniProtKB-UniRule"/>
</dbReference>
<feature type="region of interest" description="Disordered" evidence="8">
    <location>
        <begin position="536"/>
        <end position="561"/>
    </location>
</feature>
<keyword evidence="6 7" id="KW-0067">ATP-binding</keyword>
<feature type="compositionally biased region" description="Basic and acidic residues" evidence="8">
    <location>
        <begin position="423"/>
        <end position="434"/>
    </location>
</feature>
<name>A0A8K0E080_9ROSA</name>
<evidence type="ECO:0000256" key="6">
    <source>
        <dbReference type="ARBA" id="ARBA00022840"/>
    </source>
</evidence>
<dbReference type="Gene3D" id="1.10.510.10">
    <property type="entry name" value="Transferase(Phosphotransferase) domain 1"/>
    <property type="match status" value="1"/>
</dbReference>
<evidence type="ECO:0000256" key="7">
    <source>
        <dbReference type="PROSITE-ProRule" id="PRU10141"/>
    </source>
</evidence>
<dbReference type="FunFam" id="3.30.200.20:FF:000021">
    <property type="entry name" value="probable serine/threonine-protein kinase At1g54610"/>
    <property type="match status" value="1"/>
</dbReference>
<evidence type="ECO:0000313" key="11">
    <source>
        <dbReference type="Proteomes" id="UP000796880"/>
    </source>
</evidence>
<dbReference type="OrthoDB" id="28397at2759"/>
<dbReference type="EMBL" id="VOIH02000009">
    <property type="protein sequence ID" value="KAF3437598.1"/>
    <property type="molecule type" value="Genomic_DNA"/>
</dbReference>
<evidence type="ECO:0000256" key="1">
    <source>
        <dbReference type="ARBA" id="ARBA00006485"/>
    </source>
</evidence>
<keyword evidence="3" id="KW-0808">Transferase</keyword>
<evidence type="ECO:0000256" key="3">
    <source>
        <dbReference type="ARBA" id="ARBA00022679"/>
    </source>
</evidence>
<gene>
    <name evidence="10" type="ORF">FNV43_RR20354</name>
</gene>
<dbReference type="PROSITE" id="PS50011">
    <property type="entry name" value="PROTEIN_KINASE_DOM"/>
    <property type="match status" value="1"/>
</dbReference>
<sequence>MGCVTSKQAVTVTPAFDNSGALRDNVGNSGRSRVGLGELDKRKKKKKGGESTGLSGSELSESGRTSSIGGGGYDSLSFRLGNLQRYVEGEQVAAGWPAWLSAVAGEAIQGWVPLKADSYEKLEKIGQGTYSNVFRARDLDTGKIVALKKVRFDNFEPESVRFMAREIMVLRRLDHPNIIKLEGIITSRLSCSIYLVFEYMEHDITGLLSCPDIKFSKSQIKCYMKQLLSGVEHCHSSGVMHRDIKGSNLLVNNEGILKVADFGLANYCNTGLQKQPLTSRVVTLWYRPPELLLGSTDYGPSVDLWSVGCVFAELLVGKPILQGRTEVEQLHKIFKLCGSPPDDYWKKSKLPHATLFKPQQPYDSCLRETFKDLPTATVDLLERLLSVEPYKRGTASSALSSEYFTTKPYACDPSSLPIYPPSKEIDAKSREEAKRKKNGGKVRGPETRKPTRKSLGISKLAPAEDLATQTQDLSKSNGYNVRGHKEENKRVRGEVPKPSIDLMEEALHVKNASQGDIPFSGPLQVSTSSGFAWAKRRKDDASIRSHSRSTSRGHVSNAVEPSVLLQSRNNLDLKRLENGDVRCRERADSTGHDSYEISKLALQSQWGKFERPDSFDASDGYHSQELSLALYRREEMGACKSDLDKGDKVEFSGPLLSQTHRVDELLERHERQIRRAVRKSWFHRGKRLAK</sequence>
<feature type="compositionally biased region" description="Low complexity" evidence="8">
    <location>
        <begin position="52"/>
        <end position="67"/>
    </location>
</feature>
<feature type="domain" description="Protein kinase" evidence="9">
    <location>
        <begin position="119"/>
        <end position="404"/>
    </location>
</feature>
<keyword evidence="5" id="KW-0418">Kinase</keyword>
<feature type="region of interest" description="Disordered" evidence="8">
    <location>
        <begin position="415"/>
        <end position="497"/>
    </location>
</feature>
<evidence type="ECO:0000256" key="2">
    <source>
        <dbReference type="ARBA" id="ARBA00022527"/>
    </source>
</evidence>
<dbReference type="GO" id="GO:0005634">
    <property type="term" value="C:nucleus"/>
    <property type="evidence" value="ECO:0007669"/>
    <property type="project" value="TreeGrafter"/>
</dbReference>
<dbReference type="AlphaFoldDB" id="A0A8K0E080"/>
<dbReference type="InterPro" id="IPR000719">
    <property type="entry name" value="Prot_kinase_dom"/>
</dbReference>
<evidence type="ECO:0000256" key="5">
    <source>
        <dbReference type="ARBA" id="ARBA00022777"/>
    </source>
</evidence>